<evidence type="ECO:0008006" key="3">
    <source>
        <dbReference type="Google" id="ProtNLM"/>
    </source>
</evidence>
<evidence type="ECO:0000313" key="1">
    <source>
        <dbReference type="EMBL" id="OMJ65847.1"/>
    </source>
</evidence>
<organism evidence="1 2">
    <name type="scientific">Stentor coeruleus</name>
    <dbReference type="NCBI Taxonomy" id="5963"/>
    <lineage>
        <taxon>Eukaryota</taxon>
        <taxon>Sar</taxon>
        <taxon>Alveolata</taxon>
        <taxon>Ciliophora</taxon>
        <taxon>Postciliodesmatophora</taxon>
        <taxon>Heterotrichea</taxon>
        <taxon>Heterotrichida</taxon>
        <taxon>Stentoridae</taxon>
        <taxon>Stentor</taxon>
    </lineage>
</organism>
<accession>A0A1R2AMT8</accession>
<name>A0A1R2AMT8_9CILI</name>
<dbReference type="EMBL" id="MPUH01001917">
    <property type="protein sequence ID" value="OMJ65847.1"/>
    <property type="molecule type" value="Genomic_DNA"/>
</dbReference>
<proteinExistence type="predicted"/>
<comment type="caution">
    <text evidence="1">The sequence shown here is derived from an EMBL/GenBank/DDBJ whole genome shotgun (WGS) entry which is preliminary data.</text>
</comment>
<evidence type="ECO:0000313" key="2">
    <source>
        <dbReference type="Proteomes" id="UP000187209"/>
    </source>
</evidence>
<sequence>MNGDIQNILFNREMGLFTNFDLITRNTWSKSNFIIPDLPTSVEIISIDCQDNYVICLTARGEGYLFNVFQPEEIKRLGTTNEHILKLSFFENSVLIVVINHLNRDLKLYSISLPVTTLEDRTEILKTYSIAFDDFCDYDIYNQNLMIYNHNSCKIISLKSYQIIFQQPNITPFYSRNHVIFIRKYGDITSIASTHLLDHKNYLFSLPDTKDVLIMDHFDDILFFAHNQKIKAYDLKLNQKIKAYDLKLNLIQEVSEMPKKYYIGKENSIAQYQDGMKIMRKSTGKIDLKPSLICADLVDIIAVYVKNRGVFILDLSGNIRQVIFPIANIRAMSMNRETGQLILCERRHLYFYD</sequence>
<dbReference type="Proteomes" id="UP000187209">
    <property type="component" value="Unassembled WGS sequence"/>
</dbReference>
<reference evidence="1 2" key="1">
    <citation type="submission" date="2016-11" db="EMBL/GenBank/DDBJ databases">
        <title>The macronuclear genome of Stentor coeruleus: a giant cell with tiny introns.</title>
        <authorList>
            <person name="Slabodnick M."/>
            <person name="Ruby J.G."/>
            <person name="Reiff S.B."/>
            <person name="Swart E.C."/>
            <person name="Gosai S."/>
            <person name="Prabakaran S."/>
            <person name="Witkowska E."/>
            <person name="Larue G.E."/>
            <person name="Fisher S."/>
            <person name="Freeman R.M."/>
            <person name="Gunawardena J."/>
            <person name="Chu W."/>
            <person name="Stover N.A."/>
            <person name="Gregory B.D."/>
            <person name="Nowacki M."/>
            <person name="Derisi J."/>
            <person name="Roy S.W."/>
            <person name="Marshall W.F."/>
            <person name="Sood P."/>
        </authorList>
    </citation>
    <scope>NUCLEOTIDE SEQUENCE [LARGE SCALE GENOMIC DNA]</scope>
    <source>
        <strain evidence="1">WM001</strain>
    </source>
</reference>
<gene>
    <name evidence="1" type="ORF">SteCoe_37535</name>
</gene>
<dbReference type="InterPro" id="IPR036322">
    <property type="entry name" value="WD40_repeat_dom_sf"/>
</dbReference>
<protein>
    <recommendedName>
        <fullName evidence="3">CNH domain-containing protein</fullName>
    </recommendedName>
</protein>
<dbReference type="AlphaFoldDB" id="A0A1R2AMT8"/>
<dbReference type="SUPFAM" id="SSF50978">
    <property type="entry name" value="WD40 repeat-like"/>
    <property type="match status" value="1"/>
</dbReference>
<keyword evidence="2" id="KW-1185">Reference proteome</keyword>